<sequence>MKQEEYLVERKLKKESIIEQVLSGISILDTKTLKRKNQDVGSQERLLKTIIDFNNVEYTLMLDAYKVSDIEIVLYADLDSAYELSTQATAFTADNKNFIIDIKSICHDLNNGDLPSGTVINEVVEEALFRIQEKIQTFIDDKTQYKQAS</sequence>
<comment type="caution">
    <text evidence="1">The sequence shown here is derived from an EMBL/GenBank/DDBJ whole genome shotgun (WGS) entry which is preliminary data.</text>
</comment>
<protein>
    <submittedName>
        <fullName evidence="1">Uncharacterized protein</fullName>
    </submittedName>
</protein>
<name>A0A2N7TUD1_9GAMM</name>
<dbReference type="EMBL" id="PNRF01000050">
    <property type="protein sequence ID" value="PMR71781.1"/>
    <property type="molecule type" value="Genomic_DNA"/>
</dbReference>
<proteinExistence type="predicted"/>
<dbReference type="RefSeq" id="WP_102655690.1">
    <property type="nucleotide sequence ID" value="NZ_PNRF01000050.1"/>
</dbReference>
<reference evidence="1 2" key="1">
    <citation type="submission" date="2018-01" db="EMBL/GenBank/DDBJ databases">
        <title>Halomonas endophytica sp. nov., isolated from storage liquid in the stems of Populus euphratica.</title>
        <authorList>
            <person name="Chen C."/>
        </authorList>
    </citation>
    <scope>NUCLEOTIDE SEQUENCE [LARGE SCALE GENOMIC DNA]</scope>
    <source>
        <strain evidence="1 2">MC28</strain>
    </source>
</reference>
<gene>
    <name evidence="1" type="ORF">C1H69_22880</name>
</gene>
<dbReference type="Proteomes" id="UP000235803">
    <property type="component" value="Unassembled WGS sequence"/>
</dbReference>
<keyword evidence="2" id="KW-1185">Reference proteome</keyword>
<accession>A0A2N7TUD1</accession>
<organism evidence="1 2">
    <name type="scientific">Billgrantia endophytica</name>
    <dbReference type="NCBI Taxonomy" id="2033802"/>
    <lineage>
        <taxon>Bacteria</taxon>
        <taxon>Pseudomonadati</taxon>
        <taxon>Pseudomonadota</taxon>
        <taxon>Gammaproteobacteria</taxon>
        <taxon>Oceanospirillales</taxon>
        <taxon>Halomonadaceae</taxon>
        <taxon>Billgrantia</taxon>
    </lineage>
</organism>
<evidence type="ECO:0000313" key="1">
    <source>
        <dbReference type="EMBL" id="PMR71781.1"/>
    </source>
</evidence>
<dbReference type="AlphaFoldDB" id="A0A2N7TUD1"/>
<dbReference type="OrthoDB" id="9850268at2"/>
<evidence type="ECO:0000313" key="2">
    <source>
        <dbReference type="Proteomes" id="UP000235803"/>
    </source>
</evidence>